<name>A0A8S1Q8N7_9CILI</name>
<organism evidence="1 2">
    <name type="scientific">Paramecium sonneborni</name>
    <dbReference type="NCBI Taxonomy" id="65129"/>
    <lineage>
        <taxon>Eukaryota</taxon>
        <taxon>Sar</taxon>
        <taxon>Alveolata</taxon>
        <taxon>Ciliophora</taxon>
        <taxon>Intramacronucleata</taxon>
        <taxon>Oligohymenophorea</taxon>
        <taxon>Peniculida</taxon>
        <taxon>Parameciidae</taxon>
        <taxon>Paramecium</taxon>
    </lineage>
</organism>
<evidence type="ECO:0000313" key="1">
    <source>
        <dbReference type="EMBL" id="CAD8112026.1"/>
    </source>
</evidence>
<sequence>METQSNRNYEKIYFYHLYLLMNNILDLKVKEQAYVGQIIIQVQMYKKEKNRHMKRRIKKYKGLFNQYYQLHSKLNITDINQKNQKGLDINQDYSIDNNQSF</sequence>
<dbReference type="AlphaFoldDB" id="A0A8S1Q8N7"/>
<reference evidence="1" key="1">
    <citation type="submission" date="2021-01" db="EMBL/GenBank/DDBJ databases">
        <authorList>
            <consortium name="Genoscope - CEA"/>
            <person name="William W."/>
        </authorList>
    </citation>
    <scope>NUCLEOTIDE SEQUENCE</scope>
</reference>
<evidence type="ECO:0000313" key="2">
    <source>
        <dbReference type="Proteomes" id="UP000692954"/>
    </source>
</evidence>
<protein>
    <submittedName>
        <fullName evidence="1">Uncharacterized protein</fullName>
    </submittedName>
</protein>
<comment type="caution">
    <text evidence="1">The sequence shown here is derived from an EMBL/GenBank/DDBJ whole genome shotgun (WGS) entry which is preliminary data.</text>
</comment>
<gene>
    <name evidence="1" type="ORF">PSON_ATCC_30995.1.T0990187</name>
</gene>
<dbReference type="Proteomes" id="UP000692954">
    <property type="component" value="Unassembled WGS sequence"/>
</dbReference>
<proteinExistence type="predicted"/>
<accession>A0A8S1Q8N7</accession>
<keyword evidence="2" id="KW-1185">Reference proteome</keyword>
<dbReference type="EMBL" id="CAJJDN010000099">
    <property type="protein sequence ID" value="CAD8112026.1"/>
    <property type="molecule type" value="Genomic_DNA"/>
</dbReference>